<feature type="transmembrane region" description="Helical" evidence="7">
    <location>
        <begin position="143"/>
        <end position="163"/>
    </location>
</feature>
<feature type="transmembrane region" description="Helical" evidence="7">
    <location>
        <begin position="237"/>
        <end position="259"/>
    </location>
</feature>
<feature type="transmembrane region" description="Helical" evidence="7">
    <location>
        <begin position="169"/>
        <end position="192"/>
    </location>
</feature>
<keyword evidence="3 7" id="KW-0812">Transmembrane</keyword>
<evidence type="ECO:0000256" key="3">
    <source>
        <dbReference type="ARBA" id="ARBA00022692"/>
    </source>
</evidence>
<dbReference type="PANTHER" id="PTHR43791:SF20">
    <property type="entry name" value="TRANSPORTER, PUTATIVE (AFU_ORTHOLOGUE AFUA_3G14670)-RELATED"/>
    <property type="match status" value="1"/>
</dbReference>
<dbReference type="FunFam" id="1.20.1250.20:FF:000057">
    <property type="entry name" value="MFS general substrate transporter"/>
    <property type="match status" value="1"/>
</dbReference>
<evidence type="ECO:0000313" key="9">
    <source>
        <dbReference type="EMBL" id="PIA89537.1"/>
    </source>
</evidence>
<evidence type="ECO:0000256" key="7">
    <source>
        <dbReference type="SAM" id="Phobius"/>
    </source>
</evidence>
<feature type="region of interest" description="Disordered" evidence="6">
    <location>
        <begin position="1"/>
        <end position="33"/>
    </location>
</feature>
<sequence>MTTRHEQAEISEKPATSPVPSYNGTVTEKPDPATTALAVPPTDNAELQSFYTEFATKDAEWRKSFEKALVWKIDIRLLPLLVIMYLNNFLDRSALAQARLGTLEEDLNMTGTDFNLATSILFVGYLTMQLPSNLLITRVRPSWYLGIVMAVWGIICALAAVVQNFTGLLVIRIFLGIAEAPFFPGAIFLMSCWYNRAELTARVAWFYSGVSLANMFGGLIGAGVLGNMEGALGIAGWRWLFIISGAITVFFAIICIFILPDFPATTKWLTPEEKAFSQWRMALDASEDDDNESTSLWTGLKLACLDYRLYIFLLLQHMSTLSMTFQYFFPSIIQTLGFGNIATLLITAPVWFVAFLASVITTWTAARTGDRHIHIICLLLVSCVGNAIVTGTLNTGARFFAMFLMPLGAVPAFTIIVAWVANSFIRPTVKRSAAIAICNTMGNAATIYGAYMYPASDGPRYIPGGASTAIICLIVALLAFILRLVHIKENKKLERIESEGAVNLAEGERRGQGFRYVY</sequence>
<evidence type="ECO:0000259" key="8">
    <source>
        <dbReference type="PROSITE" id="PS50850"/>
    </source>
</evidence>
<reference evidence="10 12" key="2">
    <citation type="submission" date="2023-09" db="EMBL/GenBank/DDBJ databases">
        <title>Complete-Gapless Cercospora beticola genome.</title>
        <authorList>
            <person name="Wyatt N.A."/>
            <person name="Spanner R.E."/>
            <person name="Bolton M.D."/>
        </authorList>
    </citation>
    <scope>NUCLEOTIDE SEQUENCE [LARGE SCALE GENOMIC DNA]</scope>
    <source>
        <strain evidence="10">Cb09-40</strain>
    </source>
</reference>
<gene>
    <name evidence="9" type="ORF">CB0940_07604</name>
    <name evidence="10" type="ORF">RHO25_008207</name>
</gene>
<evidence type="ECO:0000256" key="1">
    <source>
        <dbReference type="ARBA" id="ARBA00004141"/>
    </source>
</evidence>
<dbReference type="InterPro" id="IPR036259">
    <property type="entry name" value="MFS_trans_sf"/>
</dbReference>
<dbReference type="EMBL" id="CP134188">
    <property type="protein sequence ID" value="WPB03567.1"/>
    <property type="molecule type" value="Genomic_DNA"/>
</dbReference>
<dbReference type="Proteomes" id="UP000230605">
    <property type="component" value="Chromosome 5"/>
</dbReference>
<feature type="domain" description="Major facilitator superfamily (MFS) profile" evidence="8">
    <location>
        <begin position="77"/>
        <end position="491"/>
    </location>
</feature>
<organism evidence="9 11">
    <name type="scientific">Cercospora beticola</name>
    <name type="common">Sugarbeet leaf spot fungus</name>
    <dbReference type="NCBI Taxonomy" id="122368"/>
    <lineage>
        <taxon>Eukaryota</taxon>
        <taxon>Fungi</taxon>
        <taxon>Dikarya</taxon>
        <taxon>Ascomycota</taxon>
        <taxon>Pezizomycotina</taxon>
        <taxon>Dothideomycetes</taxon>
        <taxon>Dothideomycetidae</taxon>
        <taxon>Mycosphaerellales</taxon>
        <taxon>Mycosphaerellaceae</taxon>
        <taxon>Cercospora</taxon>
    </lineage>
</organism>
<keyword evidence="12" id="KW-1185">Reference proteome</keyword>
<dbReference type="InterPro" id="IPR011701">
    <property type="entry name" value="MFS"/>
</dbReference>
<feature type="transmembrane region" description="Helical" evidence="7">
    <location>
        <begin position="116"/>
        <end position="136"/>
    </location>
</feature>
<protein>
    <submittedName>
        <fullName evidence="9">Putative transporter</fullName>
    </submittedName>
</protein>
<accession>A0A2G5HAI3</accession>
<feature type="compositionally biased region" description="Basic and acidic residues" evidence="6">
    <location>
        <begin position="1"/>
        <end position="12"/>
    </location>
</feature>
<keyword evidence="2" id="KW-0813">Transport</keyword>
<dbReference type="Gene3D" id="1.20.1250.20">
    <property type="entry name" value="MFS general substrate transporter like domains"/>
    <property type="match status" value="2"/>
</dbReference>
<feature type="transmembrane region" description="Helical" evidence="7">
    <location>
        <begin position="69"/>
        <end position="86"/>
    </location>
</feature>
<dbReference type="FunFam" id="1.20.1250.20:FF:000013">
    <property type="entry name" value="MFS general substrate transporter"/>
    <property type="match status" value="1"/>
</dbReference>
<dbReference type="InterPro" id="IPR020846">
    <property type="entry name" value="MFS_dom"/>
</dbReference>
<evidence type="ECO:0000256" key="6">
    <source>
        <dbReference type="SAM" id="MobiDB-lite"/>
    </source>
</evidence>
<keyword evidence="4 7" id="KW-1133">Transmembrane helix</keyword>
<dbReference type="EMBL" id="LKMD01000108">
    <property type="protein sequence ID" value="PIA89537.1"/>
    <property type="molecule type" value="Genomic_DNA"/>
</dbReference>
<feature type="transmembrane region" description="Helical" evidence="7">
    <location>
        <begin position="341"/>
        <end position="366"/>
    </location>
</feature>
<feature type="transmembrane region" description="Helical" evidence="7">
    <location>
        <begin position="399"/>
        <end position="421"/>
    </location>
</feature>
<proteinExistence type="predicted"/>
<evidence type="ECO:0000256" key="2">
    <source>
        <dbReference type="ARBA" id="ARBA00022448"/>
    </source>
</evidence>
<evidence type="ECO:0000313" key="10">
    <source>
        <dbReference type="EMBL" id="WPB03567.1"/>
    </source>
</evidence>
<dbReference type="GO" id="GO:0016020">
    <property type="term" value="C:membrane"/>
    <property type="evidence" value="ECO:0007669"/>
    <property type="project" value="UniProtKB-SubCell"/>
</dbReference>
<feature type="transmembrane region" description="Helical" evidence="7">
    <location>
        <begin position="204"/>
        <end position="225"/>
    </location>
</feature>
<reference evidence="9 11" key="1">
    <citation type="submission" date="2015-10" db="EMBL/GenBank/DDBJ databases">
        <title>The cercosporin biosynthetic gene cluster was horizontally transferred to several fungal lineages and shown to be expanded in Cercospora beticola based on microsynteny with recipient genomes.</title>
        <authorList>
            <person name="De Jonge R."/>
            <person name="Ebert M.K."/>
            <person name="Suttle J.C."/>
            <person name="Jurick Ii W.M."/>
            <person name="Secor G.A."/>
            <person name="Thomma B.P."/>
            <person name="Van De Peer Y."/>
            <person name="Bolton M.D."/>
        </authorList>
    </citation>
    <scope>NUCLEOTIDE SEQUENCE [LARGE SCALE GENOMIC DNA]</scope>
    <source>
        <strain evidence="9 11">09-40</strain>
    </source>
</reference>
<dbReference type="OrthoDB" id="2250022at2759"/>
<feature type="transmembrane region" description="Helical" evidence="7">
    <location>
        <begin position="433"/>
        <end position="453"/>
    </location>
</feature>
<evidence type="ECO:0000313" key="12">
    <source>
        <dbReference type="Proteomes" id="UP001302367"/>
    </source>
</evidence>
<dbReference type="GO" id="GO:0022857">
    <property type="term" value="F:transmembrane transporter activity"/>
    <property type="evidence" value="ECO:0007669"/>
    <property type="project" value="InterPro"/>
</dbReference>
<feature type="transmembrane region" description="Helical" evidence="7">
    <location>
        <begin position="309"/>
        <end position="329"/>
    </location>
</feature>
<dbReference type="Proteomes" id="UP001302367">
    <property type="component" value="Chromosome 5"/>
</dbReference>
<dbReference type="AlphaFoldDB" id="A0A2G5HAI3"/>
<feature type="transmembrane region" description="Helical" evidence="7">
    <location>
        <begin position="465"/>
        <end position="485"/>
    </location>
</feature>
<dbReference type="Pfam" id="PF07690">
    <property type="entry name" value="MFS_1"/>
    <property type="match status" value="1"/>
</dbReference>
<evidence type="ECO:0000256" key="4">
    <source>
        <dbReference type="ARBA" id="ARBA00022989"/>
    </source>
</evidence>
<comment type="subcellular location">
    <subcellularLocation>
        <location evidence="1">Membrane</location>
        <topology evidence="1">Multi-pass membrane protein</topology>
    </subcellularLocation>
</comment>
<feature type="transmembrane region" description="Helical" evidence="7">
    <location>
        <begin position="373"/>
        <end position="393"/>
    </location>
</feature>
<dbReference type="PANTHER" id="PTHR43791">
    <property type="entry name" value="PERMEASE-RELATED"/>
    <property type="match status" value="1"/>
</dbReference>
<evidence type="ECO:0000313" key="11">
    <source>
        <dbReference type="Proteomes" id="UP000230605"/>
    </source>
</evidence>
<dbReference type="SUPFAM" id="SSF103473">
    <property type="entry name" value="MFS general substrate transporter"/>
    <property type="match status" value="1"/>
</dbReference>
<keyword evidence="5 7" id="KW-0472">Membrane</keyword>
<dbReference type="PROSITE" id="PS50850">
    <property type="entry name" value="MFS"/>
    <property type="match status" value="1"/>
</dbReference>
<name>A0A2G5HAI3_CERBT</name>
<evidence type="ECO:0000256" key="5">
    <source>
        <dbReference type="ARBA" id="ARBA00023136"/>
    </source>
</evidence>